<name>A0AAD3DB84_9STRA</name>
<dbReference type="AlphaFoldDB" id="A0AAD3DB84"/>
<gene>
    <name evidence="1" type="ORF">CTEN210_16246</name>
</gene>
<comment type="caution">
    <text evidence="1">The sequence shown here is derived from an EMBL/GenBank/DDBJ whole genome shotgun (WGS) entry which is preliminary data.</text>
</comment>
<reference evidence="1 2" key="1">
    <citation type="journal article" date="2021" name="Sci. Rep.">
        <title>The genome of the diatom Chaetoceros tenuissimus carries an ancient integrated fragment of an extant virus.</title>
        <authorList>
            <person name="Hongo Y."/>
            <person name="Kimura K."/>
            <person name="Takaki Y."/>
            <person name="Yoshida Y."/>
            <person name="Baba S."/>
            <person name="Kobayashi G."/>
            <person name="Nagasaki K."/>
            <person name="Hano T."/>
            <person name="Tomaru Y."/>
        </authorList>
    </citation>
    <scope>NUCLEOTIDE SEQUENCE [LARGE SCALE GENOMIC DNA]</scope>
    <source>
        <strain evidence="1 2">NIES-3715</strain>
    </source>
</reference>
<keyword evidence="2" id="KW-1185">Reference proteome</keyword>
<dbReference type="EMBL" id="BLLK01000069">
    <property type="protein sequence ID" value="GFH59770.1"/>
    <property type="molecule type" value="Genomic_DNA"/>
</dbReference>
<organism evidence="1 2">
    <name type="scientific">Chaetoceros tenuissimus</name>
    <dbReference type="NCBI Taxonomy" id="426638"/>
    <lineage>
        <taxon>Eukaryota</taxon>
        <taxon>Sar</taxon>
        <taxon>Stramenopiles</taxon>
        <taxon>Ochrophyta</taxon>
        <taxon>Bacillariophyta</taxon>
        <taxon>Coscinodiscophyceae</taxon>
        <taxon>Chaetocerotophycidae</taxon>
        <taxon>Chaetocerotales</taxon>
        <taxon>Chaetocerotaceae</taxon>
        <taxon>Chaetoceros</taxon>
    </lineage>
</organism>
<dbReference type="InterPro" id="IPR029063">
    <property type="entry name" value="SAM-dependent_MTases_sf"/>
</dbReference>
<protein>
    <submittedName>
        <fullName evidence="1">Uncharacterized protein</fullName>
    </submittedName>
</protein>
<evidence type="ECO:0000313" key="1">
    <source>
        <dbReference type="EMBL" id="GFH59770.1"/>
    </source>
</evidence>
<dbReference type="SUPFAM" id="SSF53335">
    <property type="entry name" value="S-adenosyl-L-methionine-dependent methyltransferases"/>
    <property type="match status" value="1"/>
</dbReference>
<sequence>MTKRKNIACFTAPGKELNSYLKSYKGGGRKDIHMKVFEKVQTMTKAKRVLYPGAHRHITASLVFPHVTYLDYDKKVAQLYKDEKAREYIDLNKIYDQDSEFEFHICDVLQEHNLYNELNEKDQYDLLISLSAGVIAASCTKYIKQGGHLLVNDSHSDARSIFALNSNDWQLVSYWKDDSFCNVDIDDCFYILPKKKRGKVDKVKPWPISKKEVEESIRQGTVSKRSFHMIKDSNFYIFRKI</sequence>
<proteinExistence type="predicted"/>
<evidence type="ECO:0000313" key="2">
    <source>
        <dbReference type="Proteomes" id="UP001054902"/>
    </source>
</evidence>
<accession>A0AAD3DB84</accession>
<dbReference type="Proteomes" id="UP001054902">
    <property type="component" value="Unassembled WGS sequence"/>
</dbReference>